<evidence type="ECO:0000256" key="2">
    <source>
        <dbReference type="ARBA" id="ARBA00012438"/>
    </source>
</evidence>
<keyword evidence="5 8" id="KW-0418">Kinase</keyword>
<dbReference type="CDD" id="cd00082">
    <property type="entry name" value="HisKA"/>
    <property type="match status" value="1"/>
</dbReference>
<keyword evidence="6" id="KW-1133">Transmembrane helix</keyword>
<dbReference type="Pfam" id="PF00512">
    <property type="entry name" value="HisKA"/>
    <property type="match status" value="1"/>
</dbReference>
<feature type="domain" description="Histidine kinase" evidence="7">
    <location>
        <begin position="257"/>
        <end position="490"/>
    </location>
</feature>
<dbReference type="Gene3D" id="3.30.565.10">
    <property type="entry name" value="Histidine kinase-like ATPase, C-terminal domain"/>
    <property type="match status" value="1"/>
</dbReference>
<evidence type="ECO:0000256" key="1">
    <source>
        <dbReference type="ARBA" id="ARBA00000085"/>
    </source>
</evidence>
<evidence type="ECO:0000256" key="5">
    <source>
        <dbReference type="ARBA" id="ARBA00022777"/>
    </source>
</evidence>
<dbReference type="Pfam" id="PF02518">
    <property type="entry name" value="HATPase_c"/>
    <property type="match status" value="1"/>
</dbReference>
<keyword evidence="4" id="KW-0808">Transferase</keyword>
<dbReference type="PANTHER" id="PTHR42878:SF15">
    <property type="entry name" value="BACTERIOPHYTOCHROME"/>
    <property type="match status" value="1"/>
</dbReference>
<feature type="transmembrane region" description="Helical" evidence="6">
    <location>
        <begin position="12"/>
        <end position="35"/>
    </location>
</feature>
<evidence type="ECO:0000256" key="3">
    <source>
        <dbReference type="ARBA" id="ARBA00022553"/>
    </source>
</evidence>
<dbReference type="InterPro" id="IPR050351">
    <property type="entry name" value="BphY/WalK/GraS-like"/>
</dbReference>
<reference evidence="9" key="1">
    <citation type="journal article" date="2019" name="Int. J. Syst. Evol. Microbiol.">
        <title>The Global Catalogue of Microorganisms (GCM) 10K type strain sequencing project: providing services to taxonomists for standard genome sequencing and annotation.</title>
        <authorList>
            <consortium name="The Broad Institute Genomics Platform"/>
            <consortium name="The Broad Institute Genome Sequencing Center for Infectious Disease"/>
            <person name="Wu L."/>
            <person name="Ma J."/>
        </authorList>
    </citation>
    <scope>NUCLEOTIDE SEQUENCE [LARGE SCALE GENOMIC DNA]</scope>
    <source>
        <strain evidence="9">NBRC 112416</strain>
    </source>
</reference>
<dbReference type="EC" id="2.7.13.3" evidence="2"/>
<evidence type="ECO:0000313" key="9">
    <source>
        <dbReference type="Proteomes" id="UP001156691"/>
    </source>
</evidence>
<dbReference type="PRINTS" id="PR00344">
    <property type="entry name" value="BCTRLSENSOR"/>
</dbReference>
<dbReference type="Proteomes" id="UP001156691">
    <property type="component" value="Unassembled WGS sequence"/>
</dbReference>
<dbReference type="SUPFAM" id="SSF47384">
    <property type="entry name" value="Homodimeric domain of signal transducing histidine kinase"/>
    <property type="match status" value="1"/>
</dbReference>
<dbReference type="InterPro" id="IPR004358">
    <property type="entry name" value="Sig_transdc_His_kin-like_C"/>
</dbReference>
<dbReference type="InterPro" id="IPR036890">
    <property type="entry name" value="HATPase_C_sf"/>
</dbReference>
<sequence length="500" mass="54061">MMPNPPAPLFRYQPILLALGFALLVGVAGISMWLVQQTRSDAEQAIHALEIKEQLASLQGLVWRAESHQRSLLLSGEPSYGRAFRDDAEAVRLALSELEAASAGSADPERSSLLARLSTAIDAELASLEGDAARGRLTVPAALPAETNANTAQALSPTEEVRALIAQLLQQEQHLLTGEMQASNERTRLLLIASLAGATIIAVLAAGSIAMVHRSTAQLLAAQGALRQTNESLEETVARRTAELRQANEEIQNFAYVVSHDLRAPLVNIMGFTGELEAIRKDLLERRHVGVAGHDATSAPEDQLGRDFDEALHFIKTSIGRMDRLIKSILKLTREGRREFRLEPIDMTGSVRSIADGLGYQAHAVGASIEIEELPPLVGDRLAIEQIFGNLLDNALKYLRQDVPGRIVVSGLTTASGLIYEVRDNGRGIEAKDQARIFEIFRRSGAQDQPGEGIGLTHVRTLVSRLGGTITVQSQPGQGSIFRVTLPSRQPASSGEPVHE</sequence>
<dbReference type="Gene3D" id="1.10.287.130">
    <property type="match status" value="1"/>
</dbReference>
<evidence type="ECO:0000259" key="7">
    <source>
        <dbReference type="PROSITE" id="PS50109"/>
    </source>
</evidence>
<dbReference type="InterPro" id="IPR003661">
    <property type="entry name" value="HisK_dim/P_dom"/>
</dbReference>
<dbReference type="EMBL" id="BSNS01000020">
    <property type="protein sequence ID" value="GLQ56187.1"/>
    <property type="molecule type" value="Genomic_DNA"/>
</dbReference>
<dbReference type="Pfam" id="PF05227">
    <property type="entry name" value="CHASE3"/>
    <property type="match status" value="1"/>
</dbReference>
<dbReference type="PROSITE" id="PS50109">
    <property type="entry name" value="HIS_KIN"/>
    <property type="match status" value="1"/>
</dbReference>
<organism evidence="8 9">
    <name type="scientific">Devosia nitrariae</name>
    <dbReference type="NCBI Taxonomy" id="2071872"/>
    <lineage>
        <taxon>Bacteria</taxon>
        <taxon>Pseudomonadati</taxon>
        <taxon>Pseudomonadota</taxon>
        <taxon>Alphaproteobacteria</taxon>
        <taxon>Hyphomicrobiales</taxon>
        <taxon>Devosiaceae</taxon>
        <taxon>Devosia</taxon>
    </lineage>
</organism>
<evidence type="ECO:0000313" key="8">
    <source>
        <dbReference type="EMBL" id="GLQ56187.1"/>
    </source>
</evidence>
<dbReference type="SMART" id="SM00388">
    <property type="entry name" value="HisKA"/>
    <property type="match status" value="1"/>
</dbReference>
<dbReference type="GO" id="GO:0016301">
    <property type="term" value="F:kinase activity"/>
    <property type="evidence" value="ECO:0007669"/>
    <property type="project" value="UniProtKB-KW"/>
</dbReference>
<feature type="transmembrane region" description="Helical" evidence="6">
    <location>
        <begin position="189"/>
        <end position="212"/>
    </location>
</feature>
<name>A0ABQ5W888_9HYPH</name>
<dbReference type="InterPro" id="IPR036097">
    <property type="entry name" value="HisK_dim/P_sf"/>
</dbReference>
<evidence type="ECO:0000256" key="4">
    <source>
        <dbReference type="ARBA" id="ARBA00022679"/>
    </source>
</evidence>
<dbReference type="InterPro" id="IPR007891">
    <property type="entry name" value="CHASE3"/>
</dbReference>
<gene>
    <name evidence="8" type="ORF">GCM10010862_34460</name>
</gene>
<dbReference type="InterPro" id="IPR005467">
    <property type="entry name" value="His_kinase_dom"/>
</dbReference>
<dbReference type="InterPro" id="IPR003594">
    <property type="entry name" value="HATPase_dom"/>
</dbReference>
<protein>
    <recommendedName>
        <fullName evidence="2">histidine kinase</fullName>
        <ecNumber evidence="2">2.7.13.3</ecNumber>
    </recommendedName>
</protein>
<comment type="caution">
    <text evidence="8">The sequence shown here is derived from an EMBL/GenBank/DDBJ whole genome shotgun (WGS) entry which is preliminary data.</text>
</comment>
<keyword evidence="9" id="KW-1185">Reference proteome</keyword>
<accession>A0ABQ5W888</accession>
<dbReference type="SMART" id="SM00387">
    <property type="entry name" value="HATPase_c"/>
    <property type="match status" value="1"/>
</dbReference>
<dbReference type="SUPFAM" id="SSF55874">
    <property type="entry name" value="ATPase domain of HSP90 chaperone/DNA topoisomerase II/histidine kinase"/>
    <property type="match status" value="1"/>
</dbReference>
<evidence type="ECO:0000256" key="6">
    <source>
        <dbReference type="SAM" id="Phobius"/>
    </source>
</evidence>
<keyword evidence="6" id="KW-0812">Transmembrane</keyword>
<dbReference type="PANTHER" id="PTHR42878">
    <property type="entry name" value="TWO-COMPONENT HISTIDINE KINASE"/>
    <property type="match status" value="1"/>
</dbReference>
<comment type="catalytic activity">
    <reaction evidence="1">
        <text>ATP + protein L-histidine = ADP + protein N-phospho-L-histidine.</text>
        <dbReference type="EC" id="2.7.13.3"/>
    </reaction>
</comment>
<keyword evidence="6" id="KW-0472">Membrane</keyword>
<keyword evidence="3" id="KW-0597">Phosphoprotein</keyword>
<proteinExistence type="predicted"/>